<dbReference type="Gene3D" id="3.90.1150.10">
    <property type="entry name" value="Aspartate Aminotransferase, domain 1"/>
    <property type="match status" value="1"/>
</dbReference>
<dbReference type="GO" id="GO:0003700">
    <property type="term" value="F:DNA-binding transcription factor activity"/>
    <property type="evidence" value="ECO:0007669"/>
    <property type="project" value="InterPro"/>
</dbReference>
<dbReference type="Gene3D" id="1.10.10.10">
    <property type="entry name" value="Winged helix-like DNA-binding domain superfamily/Winged helix DNA-binding domain"/>
    <property type="match status" value="1"/>
</dbReference>
<dbReference type="InterPro" id="IPR015421">
    <property type="entry name" value="PyrdxlP-dep_Trfase_major"/>
</dbReference>
<reference evidence="7 8" key="1">
    <citation type="submission" date="2016-10" db="EMBL/GenBank/DDBJ databases">
        <authorList>
            <person name="de Groot N.N."/>
        </authorList>
    </citation>
    <scope>NUCLEOTIDE SEQUENCE [LARGE SCALE GENOMIC DNA]</scope>
    <source>
        <strain evidence="7 8">DSM 13305</strain>
    </source>
</reference>
<dbReference type="FunFam" id="1.10.10.10:FF:000079">
    <property type="entry name" value="GntR family transcriptional regulator"/>
    <property type="match status" value="1"/>
</dbReference>
<keyword evidence="2" id="KW-0663">Pyridoxal phosphate</keyword>
<dbReference type="Pfam" id="PF00155">
    <property type="entry name" value="Aminotran_1_2"/>
    <property type="match status" value="1"/>
</dbReference>
<dbReference type="GO" id="GO:0003677">
    <property type="term" value="F:DNA binding"/>
    <property type="evidence" value="ECO:0007669"/>
    <property type="project" value="UniProtKB-KW"/>
</dbReference>
<dbReference type="InterPro" id="IPR015422">
    <property type="entry name" value="PyrdxlP-dep_Trfase_small"/>
</dbReference>
<dbReference type="GO" id="GO:0003824">
    <property type="term" value="F:catalytic activity"/>
    <property type="evidence" value="ECO:0007669"/>
    <property type="project" value="UniProtKB-ARBA"/>
</dbReference>
<evidence type="ECO:0000313" key="8">
    <source>
        <dbReference type="Proteomes" id="UP000198847"/>
    </source>
</evidence>
<dbReference type="InterPro" id="IPR036390">
    <property type="entry name" value="WH_DNA-bd_sf"/>
</dbReference>
<organism evidence="7 8">
    <name type="scientific">Propionispora vibrioides</name>
    <dbReference type="NCBI Taxonomy" id="112903"/>
    <lineage>
        <taxon>Bacteria</taxon>
        <taxon>Bacillati</taxon>
        <taxon>Bacillota</taxon>
        <taxon>Negativicutes</taxon>
        <taxon>Selenomonadales</taxon>
        <taxon>Sporomusaceae</taxon>
        <taxon>Propionispora</taxon>
    </lineage>
</organism>
<evidence type="ECO:0000256" key="1">
    <source>
        <dbReference type="ARBA" id="ARBA00005384"/>
    </source>
</evidence>
<dbReference type="Gene3D" id="3.40.640.10">
    <property type="entry name" value="Type I PLP-dependent aspartate aminotransferase-like (Major domain)"/>
    <property type="match status" value="1"/>
</dbReference>
<dbReference type="CDD" id="cd07377">
    <property type="entry name" value="WHTH_GntR"/>
    <property type="match status" value="1"/>
</dbReference>
<comment type="similarity">
    <text evidence="1">In the C-terminal section; belongs to the class-I pyridoxal-phosphate-dependent aminotransferase family.</text>
</comment>
<dbReference type="CDD" id="cd00609">
    <property type="entry name" value="AAT_like"/>
    <property type="match status" value="1"/>
</dbReference>
<dbReference type="PRINTS" id="PR00035">
    <property type="entry name" value="HTHGNTR"/>
</dbReference>
<dbReference type="Proteomes" id="UP000198847">
    <property type="component" value="Unassembled WGS sequence"/>
</dbReference>
<feature type="domain" description="HTH gntR-type" evidence="6">
    <location>
        <begin position="14"/>
        <end position="82"/>
    </location>
</feature>
<dbReference type="SUPFAM" id="SSF53383">
    <property type="entry name" value="PLP-dependent transferases"/>
    <property type="match status" value="1"/>
</dbReference>
<accession>A0A1H8V522</accession>
<sequence length="481" mass="53638">MDTIDWQLDKNQASTLYKQIIEKIKDKIASGEWPPGTKIPSQRSMSDMLKVNRSTINTALNELIADGLLEAAVGSGTRVANNSWSVLASSAALWTPYTHRGLQQPNLSTIQKINTYEFDDRVIRLGTGELSPEFYPKELMQDTLRSIGENITSLGYEEPLGLYPLREELCRYLARLQIAATPASLLIVSGGLQALQLISLGLLNRSSTLYLERPSYLFSLNLFQSAGIALRGLSMDNEGISPEALQAVPATASRCLYTIPCFQNPTGTTMTAKRRTELYDLCAAKRLPIIEDDVYRELWFDSPPPLPVKTLDKQGLVLYIGSFSKALSPGLRLGWITGPEPVISRLADIKNQIDYGSSSLSQWAVHRLLASGAFYHHVDSLRGKLLARRTVCLQILEQYFADIATWTVPQGGFYVWLTLKKPVSLNRLFYTALDNGLLLNPGNLYDKQASQNLRISYAYARLDDLATGLHRLAELIKTYRL</sequence>
<dbReference type="PANTHER" id="PTHR46577">
    <property type="entry name" value="HTH-TYPE TRANSCRIPTIONAL REGULATORY PROTEIN GABR"/>
    <property type="match status" value="1"/>
</dbReference>
<dbReference type="SUPFAM" id="SSF46785">
    <property type="entry name" value="Winged helix' DNA-binding domain"/>
    <property type="match status" value="1"/>
</dbReference>
<dbReference type="Pfam" id="PF00392">
    <property type="entry name" value="GntR"/>
    <property type="match status" value="1"/>
</dbReference>
<keyword evidence="4" id="KW-0238">DNA-binding</keyword>
<dbReference type="InterPro" id="IPR000524">
    <property type="entry name" value="Tscrpt_reg_HTH_GntR"/>
</dbReference>
<name>A0A1H8V522_9FIRM</name>
<dbReference type="STRING" id="112903.SAMN04490178_11054"/>
<keyword evidence="8" id="KW-1185">Reference proteome</keyword>
<dbReference type="PROSITE" id="PS50949">
    <property type="entry name" value="HTH_GNTR"/>
    <property type="match status" value="1"/>
</dbReference>
<dbReference type="SMART" id="SM00345">
    <property type="entry name" value="HTH_GNTR"/>
    <property type="match status" value="1"/>
</dbReference>
<evidence type="ECO:0000256" key="5">
    <source>
        <dbReference type="ARBA" id="ARBA00023163"/>
    </source>
</evidence>
<proteinExistence type="inferred from homology"/>
<evidence type="ECO:0000313" key="7">
    <source>
        <dbReference type="EMBL" id="SEP09838.1"/>
    </source>
</evidence>
<keyword evidence="3" id="KW-0805">Transcription regulation</keyword>
<dbReference type="EMBL" id="FODY01000010">
    <property type="protein sequence ID" value="SEP09838.1"/>
    <property type="molecule type" value="Genomic_DNA"/>
</dbReference>
<dbReference type="PANTHER" id="PTHR46577:SF2">
    <property type="entry name" value="TRANSCRIPTIONAL REGULATORY PROTEIN"/>
    <property type="match status" value="1"/>
</dbReference>
<dbReference type="OrthoDB" id="9802328at2"/>
<keyword evidence="5" id="KW-0804">Transcription</keyword>
<evidence type="ECO:0000256" key="3">
    <source>
        <dbReference type="ARBA" id="ARBA00023015"/>
    </source>
</evidence>
<dbReference type="AlphaFoldDB" id="A0A1H8V522"/>
<gene>
    <name evidence="7" type="ORF">SAMN04490178_11054</name>
</gene>
<dbReference type="RefSeq" id="WP_091746476.1">
    <property type="nucleotide sequence ID" value="NZ_FODY01000010.1"/>
</dbReference>
<dbReference type="InterPro" id="IPR004839">
    <property type="entry name" value="Aminotransferase_I/II_large"/>
</dbReference>
<evidence type="ECO:0000259" key="6">
    <source>
        <dbReference type="PROSITE" id="PS50949"/>
    </source>
</evidence>
<evidence type="ECO:0000256" key="2">
    <source>
        <dbReference type="ARBA" id="ARBA00022898"/>
    </source>
</evidence>
<protein>
    <submittedName>
        <fullName evidence="7">GntR family transcriptional regulator, regulator for abcA and norABC</fullName>
    </submittedName>
</protein>
<dbReference type="InterPro" id="IPR036388">
    <property type="entry name" value="WH-like_DNA-bd_sf"/>
</dbReference>
<dbReference type="GO" id="GO:0030170">
    <property type="term" value="F:pyridoxal phosphate binding"/>
    <property type="evidence" value="ECO:0007669"/>
    <property type="project" value="InterPro"/>
</dbReference>
<evidence type="ECO:0000256" key="4">
    <source>
        <dbReference type="ARBA" id="ARBA00023125"/>
    </source>
</evidence>
<dbReference type="InterPro" id="IPR051446">
    <property type="entry name" value="HTH_trans_reg/aminotransferase"/>
</dbReference>
<dbReference type="InterPro" id="IPR015424">
    <property type="entry name" value="PyrdxlP-dep_Trfase"/>
</dbReference>